<comment type="catalytic activity">
    <reaction evidence="10">
        <text>an acyl-CoA + a 1,2-diacyl-sn-glycerol = a triacyl-sn-glycerol + CoA</text>
        <dbReference type="Rhea" id="RHEA:10868"/>
        <dbReference type="ChEBI" id="CHEBI:17815"/>
        <dbReference type="ChEBI" id="CHEBI:57287"/>
        <dbReference type="ChEBI" id="CHEBI:58342"/>
        <dbReference type="ChEBI" id="CHEBI:64615"/>
        <dbReference type="EC" id="2.3.1.20"/>
    </reaction>
</comment>
<evidence type="ECO:0000256" key="7">
    <source>
        <dbReference type="ARBA" id="ARBA00023315"/>
    </source>
</evidence>
<evidence type="ECO:0000256" key="11">
    <source>
        <dbReference type="SAM" id="Phobius"/>
    </source>
</evidence>
<evidence type="ECO:0000256" key="9">
    <source>
        <dbReference type="ARBA" id="ARBA00047604"/>
    </source>
</evidence>
<evidence type="ECO:0000256" key="6">
    <source>
        <dbReference type="ARBA" id="ARBA00022824"/>
    </source>
</evidence>
<name>A0AAE1R3N6_9SOLA</name>
<dbReference type="Pfam" id="PF06974">
    <property type="entry name" value="WS_DGAT_C"/>
    <property type="match status" value="1"/>
</dbReference>
<accession>A0AAE1R3N6</accession>
<feature type="transmembrane region" description="Helical" evidence="11">
    <location>
        <begin position="214"/>
        <end position="243"/>
    </location>
</feature>
<evidence type="ECO:0000256" key="3">
    <source>
        <dbReference type="ARBA" id="ARBA00004771"/>
    </source>
</evidence>
<gene>
    <name evidence="14" type="ORF">RND71_035145</name>
</gene>
<comment type="similarity">
    <text evidence="8">In the N-terminal section; belongs to the long-chain O-acyltransferase family.</text>
</comment>
<comment type="caution">
    <text evidence="14">The sequence shown here is derived from an EMBL/GenBank/DDBJ whole genome shotgun (WGS) entry which is preliminary data.</text>
</comment>
<evidence type="ECO:0000256" key="4">
    <source>
        <dbReference type="ARBA" id="ARBA00005189"/>
    </source>
</evidence>
<dbReference type="AlphaFoldDB" id="A0AAE1R3N6"/>
<comment type="subcellular location">
    <subcellularLocation>
        <location evidence="1">Cell membrane</location>
        <topology evidence="1">Single-pass membrane protein</topology>
    </subcellularLocation>
    <subcellularLocation>
        <location evidence="2">Endoplasmic reticulum membrane</location>
    </subcellularLocation>
</comment>
<evidence type="ECO:0000256" key="5">
    <source>
        <dbReference type="ARBA" id="ARBA00022679"/>
    </source>
</evidence>
<protein>
    <recommendedName>
        <fullName evidence="16">Diacylglycerol O-acyltransferase</fullName>
    </recommendedName>
</protein>
<dbReference type="GO" id="GO:0005886">
    <property type="term" value="C:plasma membrane"/>
    <property type="evidence" value="ECO:0007669"/>
    <property type="project" value="UniProtKB-SubCell"/>
</dbReference>
<comment type="pathway">
    <text evidence="3">Glycerolipid metabolism; triacylglycerol biosynthesis.</text>
</comment>
<dbReference type="InterPro" id="IPR045034">
    <property type="entry name" value="O-acyltransferase_WSD1-like"/>
</dbReference>
<dbReference type="GO" id="GO:0047196">
    <property type="term" value="F:long-chain-alcohol O-fatty-acyltransferase activity"/>
    <property type="evidence" value="ECO:0007669"/>
    <property type="project" value="UniProtKB-EC"/>
</dbReference>
<dbReference type="PANTHER" id="PTHR31650:SF40">
    <property type="entry name" value="O-ACYLTRANSFERASE WSD1-LIKE"/>
    <property type="match status" value="1"/>
</dbReference>
<evidence type="ECO:0000313" key="14">
    <source>
        <dbReference type="EMBL" id="KAK4344969.1"/>
    </source>
</evidence>
<evidence type="ECO:0000259" key="12">
    <source>
        <dbReference type="Pfam" id="PF03007"/>
    </source>
</evidence>
<keyword evidence="11" id="KW-0472">Membrane</keyword>
<dbReference type="InterPro" id="IPR004255">
    <property type="entry name" value="O-acyltransferase_WSD1_N"/>
</dbReference>
<dbReference type="Proteomes" id="UP001291623">
    <property type="component" value="Unassembled WGS sequence"/>
</dbReference>
<evidence type="ECO:0000256" key="10">
    <source>
        <dbReference type="ARBA" id="ARBA00048109"/>
    </source>
</evidence>
<dbReference type="SUPFAM" id="SSF52777">
    <property type="entry name" value="CoA-dependent acyltransferases"/>
    <property type="match status" value="1"/>
</dbReference>
<keyword evidence="6" id="KW-0256">Endoplasmic reticulum</keyword>
<reference evidence="14" key="1">
    <citation type="submission" date="2023-12" db="EMBL/GenBank/DDBJ databases">
        <title>Genome assembly of Anisodus tanguticus.</title>
        <authorList>
            <person name="Wang Y.-J."/>
        </authorList>
    </citation>
    <scope>NUCLEOTIDE SEQUENCE</scope>
    <source>
        <strain evidence="14">KB-2021</strain>
        <tissue evidence="14">Leaf</tissue>
    </source>
</reference>
<dbReference type="GO" id="GO:0019432">
    <property type="term" value="P:triglyceride biosynthetic process"/>
    <property type="evidence" value="ECO:0007669"/>
    <property type="project" value="TreeGrafter"/>
</dbReference>
<evidence type="ECO:0000259" key="13">
    <source>
        <dbReference type="Pfam" id="PF06974"/>
    </source>
</evidence>
<evidence type="ECO:0000313" key="15">
    <source>
        <dbReference type="Proteomes" id="UP001291623"/>
    </source>
</evidence>
<keyword evidence="11" id="KW-1133">Transmembrane helix</keyword>
<feature type="domain" description="O-acyltransferase WSD1 C-terminal" evidence="13">
    <location>
        <begin position="359"/>
        <end position="463"/>
    </location>
</feature>
<keyword evidence="5" id="KW-0808">Transferase</keyword>
<evidence type="ECO:0008006" key="16">
    <source>
        <dbReference type="Google" id="ProtNLM"/>
    </source>
</evidence>
<evidence type="ECO:0000256" key="2">
    <source>
        <dbReference type="ARBA" id="ARBA00004586"/>
    </source>
</evidence>
<keyword evidence="11" id="KW-0812">Transmembrane</keyword>
<dbReference type="InterPro" id="IPR009721">
    <property type="entry name" value="O-acyltransferase_WSD1_C"/>
</dbReference>
<proteinExistence type="inferred from homology"/>
<dbReference type="GO" id="GO:0005789">
    <property type="term" value="C:endoplasmic reticulum membrane"/>
    <property type="evidence" value="ECO:0007669"/>
    <property type="project" value="UniProtKB-SubCell"/>
</dbReference>
<feature type="domain" description="O-acyltransferase WSD1-like N-terminal" evidence="12">
    <location>
        <begin position="68"/>
        <end position="289"/>
    </location>
</feature>
<dbReference type="Pfam" id="PF03007">
    <property type="entry name" value="WS_DGAT_cat"/>
    <property type="match status" value="1"/>
</dbReference>
<dbReference type="EMBL" id="JAVYJV010000019">
    <property type="protein sequence ID" value="KAK4344969.1"/>
    <property type="molecule type" value="Genomic_DNA"/>
</dbReference>
<comment type="pathway">
    <text evidence="4">Lipid metabolism.</text>
</comment>
<evidence type="ECO:0000256" key="1">
    <source>
        <dbReference type="ARBA" id="ARBA00004162"/>
    </source>
</evidence>
<organism evidence="14 15">
    <name type="scientific">Anisodus tanguticus</name>
    <dbReference type="NCBI Taxonomy" id="243964"/>
    <lineage>
        <taxon>Eukaryota</taxon>
        <taxon>Viridiplantae</taxon>
        <taxon>Streptophyta</taxon>
        <taxon>Embryophyta</taxon>
        <taxon>Tracheophyta</taxon>
        <taxon>Spermatophyta</taxon>
        <taxon>Magnoliopsida</taxon>
        <taxon>eudicotyledons</taxon>
        <taxon>Gunneridae</taxon>
        <taxon>Pentapetalae</taxon>
        <taxon>asterids</taxon>
        <taxon>lamiids</taxon>
        <taxon>Solanales</taxon>
        <taxon>Solanaceae</taxon>
        <taxon>Solanoideae</taxon>
        <taxon>Hyoscyameae</taxon>
        <taxon>Anisodus</taxon>
    </lineage>
</organism>
<keyword evidence="15" id="KW-1185">Reference proteome</keyword>
<dbReference type="GO" id="GO:0004144">
    <property type="term" value="F:diacylglycerol O-acyltransferase activity"/>
    <property type="evidence" value="ECO:0007669"/>
    <property type="project" value="UniProtKB-EC"/>
</dbReference>
<evidence type="ECO:0000256" key="8">
    <source>
        <dbReference type="ARBA" id="ARBA00024360"/>
    </source>
</evidence>
<comment type="catalytic activity">
    <reaction evidence="9">
        <text>a long chain fatty alcohol + a fatty acyl-CoA = a long-chain alcohol wax ester + CoA</text>
        <dbReference type="Rhea" id="RHEA:38443"/>
        <dbReference type="ChEBI" id="CHEBI:17135"/>
        <dbReference type="ChEBI" id="CHEBI:57287"/>
        <dbReference type="ChEBI" id="CHEBI:77636"/>
        <dbReference type="ChEBI" id="CHEBI:235323"/>
        <dbReference type="EC" id="2.3.1.75"/>
    </reaction>
</comment>
<sequence>MESGLRSRSLALKPIETKTKAASIEEYDMLTVEDEPLSPTARLFHDTRFDVHAIAVMACKTRISPQPVKDKLVQTLLKHPRFTSLMVVDENNLADMKWVQTKVDLDQHIIIPEVDETQLESPDKFVEDYIYNLSKTSLDKSKPLWDLHIVNVKTRDAESVAVFRVHHSLGDGTSLISLLLACTRQTAHDLKLPTIPTKKRRPTPSGYSEKEGSLFLGAFWLFIVMLFNTAVDVFMFVITIIFLKDTKMPVSAMPHSESPKARRIVHRIISLDDLKFVKNAMDVTINDVALGLTQAGLSKYLNRRYAVIGGEDKGATEKNNNLPNGIRLRSCLVINLRSSAGIEDLADMMENGSKGKRGWGNWFGYVLLPFKIALRDDPLNYVKEAKATVDRKKRSFEALFTLTMAELLIKFFGVKVATAVTVGVFSNSTICFTNLVGPQEEIGFCGNPITYFAPSAYGQPSKSAIVLRLERIEHVLDTIFPTVSAEDSTEYALFDKVAYQKHLDDATSAQCVMLSSMTLELQRQHENMGPNEMLEHLKSLYDSQSQTIEYELLRDLFKCKLNNEGQVSAHVLKMIGLIERLALIPL</sequence>
<keyword evidence="7" id="KW-0012">Acyltransferase</keyword>
<dbReference type="PANTHER" id="PTHR31650">
    <property type="entry name" value="O-ACYLTRANSFERASE (WSD1-LIKE) FAMILY PROTEIN"/>
    <property type="match status" value="1"/>
</dbReference>